<dbReference type="EMBL" id="JBHUOF010000004">
    <property type="protein sequence ID" value="MFD2798642.1"/>
    <property type="molecule type" value="Genomic_DNA"/>
</dbReference>
<gene>
    <name evidence="3" type="ORF">ACFS2C_04465</name>
</gene>
<evidence type="ECO:0000313" key="4">
    <source>
        <dbReference type="Proteomes" id="UP001597478"/>
    </source>
</evidence>
<dbReference type="Gene3D" id="3.40.50.1820">
    <property type="entry name" value="alpha/beta hydrolase"/>
    <property type="match status" value="1"/>
</dbReference>
<protein>
    <submittedName>
        <fullName evidence="3">Alpha/beta hydrolase</fullName>
    </submittedName>
</protein>
<comment type="caution">
    <text evidence="3">The sequence shown here is derived from an EMBL/GenBank/DDBJ whole genome shotgun (WGS) entry which is preliminary data.</text>
</comment>
<dbReference type="Proteomes" id="UP001597478">
    <property type="component" value="Unassembled WGS sequence"/>
</dbReference>
<feature type="domain" description="Alpha/beta hydrolase fold-3" evidence="2">
    <location>
        <begin position="77"/>
        <end position="282"/>
    </location>
</feature>
<dbReference type="PANTHER" id="PTHR48081:SF8">
    <property type="entry name" value="ALPHA_BETA HYDROLASE FOLD-3 DOMAIN-CONTAINING PROTEIN-RELATED"/>
    <property type="match status" value="1"/>
</dbReference>
<dbReference type="PANTHER" id="PTHR48081">
    <property type="entry name" value="AB HYDROLASE SUPERFAMILY PROTEIN C4A8.06C"/>
    <property type="match status" value="1"/>
</dbReference>
<dbReference type="SUPFAM" id="SSF53474">
    <property type="entry name" value="alpha/beta-Hydrolases"/>
    <property type="match status" value="1"/>
</dbReference>
<organism evidence="3 4">
    <name type="scientific">Prauserella oleivorans</name>
    <dbReference type="NCBI Taxonomy" id="1478153"/>
    <lineage>
        <taxon>Bacteria</taxon>
        <taxon>Bacillati</taxon>
        <taxon>Actinomycetota</taxon>
        <taxon>Actinomycetes</taxon>
        <taxon>Pseudonocardiales</taxon>
        <taxon>Pseudonocardiaceae</taxon>
        <taxon>Prauserella</taxon>
    </lineage>
</organism>
<evidence type="ECO:0000259" key="2">
    <source>
        <dbReference type="Pfam" id="PF07859"/>
    </source>
</evidence>
<accession>A0ABW5W3W3</accession>
<dbReference type="InterPro" id="IPR013094">
    <property type="entry name" value="AB_hydrolase_3"/>
</dbReference>
<sequence>MPLDPAVQELLNGLAQQGFQSFEKVGVEATREAVASFVGLQRPGPDVARVVDVSYGSDPDQRARIYVPEGDGPLPVVVYVHGGGFVAGSLEVVDSPARALANDTGAMVVAVTYRRAPEAKFPAAHDDVFQALQWVGKEIGAYGGDPARLAVAGDSVGGNLAVSAALRAHEAGAPEVRAQVMVYPLIDPAADTASRREFAEGYVIHLAALEWFGAQYVTGPEDLADPRLDIAGSPALGSLGPTLILTNEYDTLRDEAEEFGERLKQAGADATVRRFDGLVHGVFWMSGAVPRSAEQHQAVVDFLRRQLS</sequence>
<evidence type="ECO:0000313" key="3">
    <source>
        <dbReference type="EMBL" id="MFD2798642.1"/>
    </source>
</evidence>
<evidence type="ECO:0000256" key="1">
    <source>
        <dbReference type="ARBA" id="ARBA00022801"/>
    </source>
</evidence>
<reference evidence="4" key="1">
    <citation type="journal article" date="2019" name="Int. J. Syst. Evol. Microbiol.">
        <title>The Global Catalogue of Microorganisms (GCM) 10K type strain sequencing project: providing services to taxonomists for standard genome sequencing and annotation.</title>
        <authorList>
            <consortium name="The Broad Institute Genomics Platform"/>
            <consortium name="The Broad Institute Genome Sequencing Center for Infectious Disease"/>
            <person name="Wu L."/>
            <person name="Ma J."/>
        </authorList>
    </citation>
    <scope>NUCLEOTIDE SEQUENCE [LARGE SCALE GENOMIC DNA]</scope>
    <source>
        <strain evidence="4">IBRC-M 10906</strain>
    </source>
</reference>
<keyword evidence="4" id="KW-1185">Reference proteome</keyword>
<keyword evidence="1 3" id="KW-0378">Hydrolase</keyword>
<dbReference type="InterPro" id="IPR050300">
    <property type="entry name" value="GDXG_lipolytic_enzyme"/>
</dbReference>
<dbReference type="InterPro" id="IPR029058">
    <property type="entry name" value="AB_hydrolase_fold"/>
</dbReference>
<dbReference type="GO" id="GO:0016787">
    <property type="term" value="F:hydrolase activity"/>
    <property type="evidence" value="ECO:0007669"/>
    <property type="project" value="UniProtKB-KW"/>
</dbReference>
<name>A0ABW5W3W3_9PSEU</name>
<dbReference type="Pfam" id="PF07859">
    <property type="entry name" value="Abhydrolase_3"/>
    <property type="match status" value="1"/>
</dbReference>
<proteinExistence type="predicted"/>
<dbReference type="RefSeq" id="WP_377389671.1">
    <property type="nucleotide sequence ID" value="NZ_JBHSAN010000017.1"/>
</dbReference>